<feature type="domain" description="DUF11" evidence="1">
    <location>
        <begin position="449"/>
        <end position="495"/>
    </location>
</feature>
<dbReference type="Pfam" id="PF01345">
    <property type="entry name" value="DUF11"/>
    <property type="match status" value="1"/>
</dbReference>
<name>A0A7C4ZAC5_9DEIN</name>
<evidence type="ECO:0000313" key="3">
    <source>
        <dbReference type="EMBL" id="HGY10576.1"/>
    </source>
</evidence>
<dbReference type="InterPro" id="IPR047589">
    <property type="entry name" value="DUF11_rpt"/>
</dbReference>
<dbReference type="NCBIfam" id="TIGR01451">
    <property type="entry name" value="B_ant_repeat"/>
    <property type="match status" value="1"/>
</dbReference>
<protein>
    <submittedName>
        <fullName evidence="3">DUF11 domain-containing protein</fullName>
    </submittedName>
</protein>
<gene>
    <name evidence="3" type="ORF">ENK37_11095</name>
</gene>
<organism evidence="3">
    <name type="scientific">Oceanithermus profundus</name>
    <dbReference type="NCBI Taxonomy" id="187137"/>
    <lineage>
        <taxon>Bacteria</taxon>
        <taxon>Thermotogati</taxon>
        <taxon>Deinococcota</taxon>
        <taxon>Deinococci</taxon>
        <taxon>Thermales</taxon>
        <taxon>Thermaceae</taxon>
        <taxon>Oceanithermus</taxon>
    </lineage>
</organism>
<evidence type="ECO:0000259" key="2">
    <source>
        <dbReference type="Pfam" id="PF20009"/>
    </source>
</evidence>
<dbReference type="InterPro" id="IPR013783">
    <property type="entry name" value="Ig-like_fold"/>
</dbReference>
<sequence length="495" mass="52851">MKGIKRRRRGAVNNLASLFFAALVWVAWSNAWAVSVELNQIVSEPAGGNCATGTFRISTNSSYQGVPLDVLLTVTAEDNEAEDEFNGDCVVVNDPNYQLTPSYSINLEDILGLFIKDNDNNNNVAWMELRLELVEQGTNTPVVVDRLQVAAFDLDAFPNYSDSDDVYFYNPSGSAVYLSENTDVAYSVVSLPSVGTAGLTYNSQLEGRNDGDCNDSASNPDPTCRGGAVFTQTSTVYFRVQNDNAYGEFSGDAVRLFMISFLVSDLEPIFTDNDYGDAPSSYGQAGLERTAYRSLGNALLPDGELAYQASAGANADDATTNSLIFDDEEAVTLGGNDLQGQTLAQGNTYTFDLATYNEAGVSGYLNAWIDWNHDGDFADAGERVVSNQLVTAGGASTTQVSVTVPTTTGGGTTYFRAIYSENTISSPDASGGGTGEVEDYAFLIPYMADLELSKTVSPANVQQGDQVTFTLTLTNTGPDGATGVEVTDQLPDGYT</sequence>
<comment type="caution">
    <text evidence="3">The sequence shown here is derived from an EMBL/GenBank/DDBJ whole genome shotgun (WGS) entry which is preliminary data.</text>
</comment>
<dbReference type="EMBL" id="DRPZ01000277">
    <property type="protein sequence ID" value="HGY10576.1"/>
    <property type="molecule type" value="Genomic_DNA"/>
</dbReference>
<dbReference type="Pfam" id="PF20009">
    <property type="entry name" value="GEVED"/>
    <property type="match status" value="1"/>
</dbReference>
<dbReference type="Proteomes" id="UP000885759">
    <property type="component" value="Unassembled WGS sequence"/>
</dbReference>
<dbReference type="AlphaFoldDB" id="A0A7C4ZAC5"/>
<dbReference type="InterPro" id="IPR045474">
    <property type="entry name" value="GEVED"/>
</dbReference>
<accession>A0A7C4ZAC5</accession>
<dbReference type="Gene3D" id="2.60.40.10">
    <property type="entry name" value="Immunoglobulins"/>
    <property type="match status" value="1"/>
</dbReference>
<dbReference type="InterPro" id="IPR001434">
    <property type="entry name" value="OmcB-like_DUF11"/>
</dbReference>
<reference evidence="3" key="1">
    <citation type="journal article" date="2020" name="mSystems">
        <title>Genome- and Community-Level Interaction Insights into Carbon Utilization and Element Cycling Functions of Hydrothermarchaeota in Hydrothermal Sediment.</title>
        <authorList>
            <person name="Zhou Z."/>
            <person name="Liu Y."/>
            <person name="Xu W."/>
            <person name="Pan J."/>
            <person name="Luo Z.H."/>
            <person name="Li M."/>
        </authorList>
    </citation>
    <scope>NUCLEOTIDE SEQUENCE [LARGE SCALE GENOMIC DNA]</scope>
    <source>
        <strain evidence="3">HyVt-570</strain>
    </source>
</reference>
<feature type="domain" description="GEVED" evidence="2">
    <location>
        <begin position="364"/>
        <end position="441"/>
    </location>
</feature>
<evidence type="ECO:0000259" key="1">
    <source>
        <dbReference type="Pfam" id="PF01345"/>
    </source>
</evidence>
<feature type="non-terminal residue" evidence="3">
    <location>
        <position position="495"/>
    </location>
</feature>
<proteinExistence type="predicted"/>